<organism evidence="2">
    <name type="scientific">Ochrobactrum sp. SJY1</name>
    <dbReference type="NCBI Taxonomy" id="1526653"/>
    <lineage>
        <taxon>Bacteria</taxon>
        <taxon>Pseudomonadati</taxon>
        <taxon>Pseudomonadota</taxon>
        <taxon>Alphaproteobacteria</taxon>
        <taxon>Hyphomicrobiales</taxon>
        <taxon>Brucellaceae</taxon>
        <taxon>Brucella/Ochrobactrum group</taxon>
        <taxon>Ochrobactrum</taxon>
    </lineage>
</organism>
<dbReference type="Gene3D" id="1.20.5.170">
    <property type="match status" value="1"/>
</dbReference>
<feature type="region of interest" description="Disordered" evidence="1">
    <location>
        <begin position="74"/>
        <end position="119"/>
    </location>
</feature>
<dbReference type="AlphaFoldDB" id="A0A075X8K4"/>
<evidence type="ECO:0000256" key="1">
    <source>
        <dbReference type="SAM" id="MobiDB-lite"/>
    </source>
</evidence>
<sequence length="158" mass="17978">MPKRTLPSPKHADTLSLNALRSLVTGLVEKAEHAEARLERLEAENAALRKENAELRLENTQLKVENQLLRDEIARLKNLPPRPPFKPSGMDKATDAKAQDKQPSKKKPRGPKRDVERVDRDVVLHANAPAGSRFKGYKSCYVRDVVLRAEIIHYRREC</sequence>
<dbReference type="EMBL" id="KM065745">
    <property type="protein sequence ID" value="AIH15757.1"/>
    <property type="molecule type" value="Genomic_DNA"/>
</dbReference>
<evidence type="ECO:0000313" key="2">
    <source>
        <dbReference type="EMBL" id="AIH15757.1"/>
    </source>
</evidence>
<feature type="compositionally biased region" description="Basic and acidic residues" evidence="1">
    <location>
        <begin position="92"/>
        <end position="103"/>
    </location>
</feature>
<name>A0A075X8K4_9HYPH</name>
<accession>A0A075X8K4</accession>
<reference evidence="2" key="1">
    <citation type="journal article" date="2015" name="Appl. Environ. Microbiol.">
        <title>Molecular mechanism of nicotine degradation by a newly isolated strain, Ochrobactrum sp. strain SJY1.</title>
        <authorList>
            <person name="Yu H."/>
            <person name="Tang H."/>
            <person name="Zhu X."/>
            <person name="Li Y."/>
            <person name="Xu P."/>
        </authorList>
    </citation>
    <scope>NUCLEOTIDE SEQUENCE</scope>
    <source>
        <strain evidence="2">SJY1</strain>
    </source>
</reference>
<proteinExistence type="predicted"/>
<protein>
    <submittedName>
        <fullName evidence="2">Mobile element protein</fullName>
    </submittedName>
</protein>